<reference evidence="5 6" key="1">
    <citation type="journal article" date="2020" name="IScience">
        <title>Genome Sequencing of the Endangered Kingdonia uniflora (Circaeasteraceae, Ranunculales) Reveals Potential Mechanisms of Evolutionary Specialization.</title>
        <authorList>
            <person name="Sun Y."/>
            <person name="Deng T."/>
            <person name="Zhang A."/>
            <person name="Moore M.J."/>
            <person name="Landis J.B."/>
            <person name="Lin N."/>
            <person name="Zhang H."/>
            <person name="Zhang X."/>
            <person name="Huang J."/>
            <person name="Zhang X."/>
            <person name="Sun H."/>
            <person name="Wang H."/>
        </authorList>
    </citation>
    <scope>NUCLEOTIDE SEQUENCE [LARGE SCALE GENOMIC DNA]</scope>
    <source>
        <strain evidence="5">TB1705</strain>
        <tissue evidence="5">Leaf</tissue>
    </source>
</reference>
<dbReference type="GO" id="GO:0044550">
    <property type="term" value="P:secondary metabolite biosynthetic process"/>
    <property type="evidence" value="ECO:0007669"/>
    <property type="project" value="UniProtKB-ARBA"/>
</dbReference>
<dbReference type="Gene3D" id="1.10.630.10">
    <property type="entry name" value="Cytochrome P450"/>
    <property type="match status" value="1"/>
</dbReference>
<sequence>MPTHSEIYTVDPKNAEHVLKTNFSNYGKVNILIIVILYGEKWRHQQKLASYEFSSEVLRDFISVVFLANVAKLVAKVSEAATFNMKINLQELLMKCTLASIFKVGFGTELNSLSESDEIGYQFSKVFDDDNVNVYWRYMDPSWKIKRMLNIGS</sequence>
<comment type="caution">
    <text evidence="5">The sequence shown here is derived from an EMBL/GenBank/DDBJ whole genome shotgun (WGS) entry which is preliminary data.</text>
</comment>
<keyword evidence="3" id="KW-0560">Oxidoreductase</keyword>
<dbReference type="InterPro" id="IPR001128">
    <property type="entry name" value="Cyt_P450"/>
</dbReference>
<dbReference type="GO" id="GO:0005506">
    <property type="term" value="F:iron ion binding"/>
    <property type="evidence" value="ECO:0007669"/>
    <property type="project" value="InterPro"/>
</dbReference>
<accession>A0A7J7N7F8</accession>
<organism evidence="5 6">
    <name type="scientific">Kingdonia uniflora</name>
    <dbReference type="NCBI Taxonomy" id="39325"/>
    <lineage>
        <taxon>Eukaryota</taxon>
        <taxon>Viridiplantae</taxon>
        <taxon>Streptophyta</taxon>
        <taxon>Embryophyta</taxon>
        <taxon>Tracheophyta</taxon>
        <taxon>Spermatophyta</taxon>
        <taxon>Magnoliopsida</taxon>
        <taxon>Ranunculales</taxon>
        <taxon>Circaeasteraceae</taxon>
        <taxon>Kingdonia</taxon>
    </lineage>
</organism>
<evidence type="ECO:0000256" key="3">
    <source>
        <dbReference type="ARBA" id="ARBA00023002"/>
    </source>
</evidence>
<dbReference type="GO" id="GO:0020037">
    <property type="term" value="F:heme binding"/>
    <property type="evidence" value="ECO:0007669"/>
    <property type="project" value="InterPro"/>
</dbReference>
<dbReference type="Pfam" id="PF00067">
    <property type="entry name" value="p450"/>
    <property type="match status" value="1"/>
</dbReference>
<evidence type="ECO:0008006" key="7">
    <source>
        <dbReference type="Google" id="ProtNLM"/>
    </source>
</evidence>
<dbReference type="GO" id="GO:0004497">
    <property type="term" value="F:monooxygenase activity"/>
    <property type="evidence" value="ECO:0007669"/>
    <property type="project" value="InterPro"/>
</dbReference>
<protein>
    <recommendedName>
        <fullName evidence="7">Cytochrome P450</fullName>
    </recommendedName>
</protein>
<evidence type="ECO:0000313" key="6">
    <source>
        <dbReference type="Proteomes" id="UP000541444"/>
    </source>
</evidence>
<dbReference type="OrthoDB" id="1470350at2759"/>
<comment type="similarity">
    <text evidence="1">Belongs to the cytochrome P450 family.</text>
</comment>
<evidence type="ECO:0000256" key="1">
    <source>
        <dbReference type="ARBA" id="ARBA00010617"/>
    </source>
</evidence>
<dbReference type="SUPFAM" id="SSF48264">
    <property type="entry name" value="Cytochrome P450"/>
    <property type="match status" value="1"/>
</dbReference>
<evidence type="ECO:0000256" key="4">
    <source>
        <dbReference type="ARBA" id="ARBA00023004"/>
    </source>
</evidence>
<evidence type="ECO:0000313" key="5">
    <source>
        <dbReference type="EMBL" id="KAF6162838.1"/>
    </source>
</evidence>
<name>A0A7J7N7F8_9MAGN</name>
<dbReference type="GO" id="GO:0016705">
    <property type="term" value="F:oxidoreductase activity, acting on paired donors, with incorporation or reduction of molecular oxygen"/>
    <property type="evidence" value="ECO:0007669"/>
    <property type="project" value="InterPro"/>
</dbReference>
<dbReference type="Proteomes" id="UP000541444">
    <property type="component" value="Unassembled WGS sequence"/>
</dbReference>
<dbReference type="PANTHER" id="PTHR24296">
    <property type="entry name" value="CYTOCHROME P450"/>
    <property type="match status" value="1"/>
</dbReference>
<keyword evidence="2" id="KW-0479">Metal-binding</keyword>
<gene>
    <name evidence="5" type="ORF">GIB67_029107</name>
</gene>
<dbReference type="EMBL" id="JACGCM010001011">
    <property type="protein sequence ID" value="KAF6162838.1"/>
    <property type="molecule type" value="Genomic_DNA"/>
</dbReference>
<evidence type="ECO:0000256" key="2">
    <source>
        <dbReference type="ARBA" id="ARBA00022723"/>
    </source>
</evidence>
<dbReference type="InterPro" id="IPR036396">
    <property type="entry name" value="Cyt_P450_sf"/>
</dbReference>
<keyword evidence="4" id="KW-0408">Iron</keyword>
<dbReference type="AlphaFoldDB" id="A0A7J7N7F8"/>
<proteinExistence type="inferred from homology"/>
<keyword evidence="6" id="KW-1185">Reference proteome</keyword>